<dbReference type="Pfam" id="PF13578">
    <property type="entry name" value="Methyltransf_24"/>
    <property type="match status" value="1"/>
</dbReference>
<keyword evidence="1" id="KW-0808">Transferase</keyword>
<keyword evidence="1" id="KW-0489">Methyltransferase</keyword>
<dbReference type="RefSeq" id="WP_368663303.1">
    <property type="nucleotide sequence ID" value="NZ_JBBWYZ010000034.1"/>
</dbReference>
<sequence>MKKEKVTLLVSRFNCPHPVWKNKTREEYLSWLHTRLDLFARYTFKSYQNLNTKPDQWILLVDKDKLDQGTFSQLSDLIAGEKCQLVQYQSSLRVSILEYLLNTYGVENFPSEVRTTRLDTDDMISKDFFDKINSVVLEKNTYQLLITFPGGANYDSETGLFYYSSHPQNPFITLCHKNQTPNEFKCVYAQRHTVFHKVAQKNLYIRTHTPMWCSVIHTSNLVNHRLRRTNKLALASESCPNRIFGIDLITKEKTMHYKEFLSAIHNRLKPKYYVEIGIKQGAALGLSKAMSIGIDPNFTINVEIPSFVKLFRCTSDDFFQNYNLRSEFNNQSCQLSFIDGLHLFEYALRDFRNIETYCESESVVIFDDVRPRNAKEAGRKRTGGAWTGDIWKIYYCLKKYRPDLKLSLLQTQPTGLLLVTNLDSKNRNLWESYDQIIEEFLDPEFTVYPTEDYFRQFTMPEEFLNSDTFHNIKSFFDKKFSGVGLATDEDKGCQGQPRTQEVVKQYRQQLQDMMTALEDSSGKYQEAIAKLEKLKTYWSEREQQ</sequence>
<organism evidence="1 2">
    <name type="scientific">Limnospira fusiformis PMC 851.14</name>
    <dbReference type="NCBI Taxonomy" id="2219512"/>
    <lineage>
        <taxon>Bacteria</taxon>
        <taxon>Bacillati</taxon>
        <taxon>Cyanobacteriota</taxon>
        <taxon>Cyanophyceae</taxon>
        <taxon>Oscillatoriophycideae</taxon>
        <taxon>Oscillatoriales</taxon>
        <taxon>Sirenicapillariaceae</taxon>
        <taxon>Limnospira</taxon>
    </lineage>
</organism>
<dbReference type="InterPro" id="IPR029063">
    <property type="entry name" value="SAM-dependent_MTases_sf"/>
</dbReference>
<keyword evidence="2" id="KW-1185">Reference proteome</keyword>
<protein>
    <submittedName>
        <fullName evidence="1">Class I SAM-dependent methyltransferase</fullName>
        <ecNumber evidence="1">2.1.1.-</ecNumber>
    </submittedName>
</protein>
<dbReference type="Gene3D" id="3.40.50.150">
    <property type="entry name" value="Vaccinia Virus protein VP39"/>
    <property type="match status" value="1"/>
</dbReference>
<evidence type="ECO:0000313" key="2">
    <source>
        <dbReference type="Proteomes" id="UP001387447"/>
    </source>
</evidence>
<dbReference type="GO" id="GO:0032259">
    <property type="term" value="P:methylation"/>
    <property type="evidence" value="ECO:0007669"/>
    <property type="project" value="UniProtKB-KW"/>
</dbReference>
<dbReference type="Pfam" id="PF11316">
    <property type="entry name" value="Rhamno_transf"/>
    <property type="match status" value="1"/>
</dbReference>
<name>A0ABU9EUA4_LIMFS</name>
<dbReference type="GO" id="GO:0008168">
    <property type="term" value="F:methyltransferase activity"/>
    <property type="evidence" value="ECO:0007669"/>
    <property type="project" value="UniProtKB-KW"/>
</dbReference>
<dbReference type="Proteomes" id="UP001387447">
    <property type="component" value="Unassembled WGS sequence"/>
</dbReference>
<dbReference type="InterPro" id="IPR021466">
    <property type="entry name" value="Put_rhamnosyl_transferase"/>
</dbReference>
<gene>
    <name evidence="1" type="ORF">AAEJ74_27420</name>
</gene>
<comment type="caution">
    <text evidence="1">The sequence shown here is derived from an EMBL/GenBank/DDBJ whole genome shotgun (WGS) entry which is preliminary data.</text>
</comment>
<accession>A0ABU9EUA4</accession>
<reference evidence="1 2" key="1">
    <citation type="journal article" date="2024" name="Front. Microbiol.">
        <title>Transcriptomic insights into the dominance of two phototrophs throughout the water column of a tropical hypersaline-alkaline crater lake (Dziani Dzaha, Mayotte).</title>
        <authorList>
            <person name="Duperron S."/>
            <person name="Halary S."/>
            <person name="Bouly J.-P."/>
            <person name="Roussel T."/>
            <person name="Hugoni M."/>
            <person name="Bruto M."/>
            <person name="Oger P."/>
            <person name="Duval C."/>
            <person name="Woo A."/>
            <person name="Jezequiel D."/>
            <person name="Ader M."/>
            <person name="Leboulanger C."/>
            <person name="Agogue H."/>
            <person name="Grossi V."/>
            <person name="Trousselier M."/>
            <person name="Bernard C."/>
        </authorList>
    </citation>
    <scope>NUCLEOTIDE SEQUENCE [LARGE SCALE GENOMIC DNA]</scope>
    <source>
        <strain evidence="1 2">PMC 851.14</strain>
    </source>
</reference>
<evidence type="ECO:0000313" key="1">
    <source>
        <dbReference type="EMBL" id="MEK9515246.1"/>
    </source>
</evidence>
<dbReference type="EMBL" id="JBBWYZ010000034">
    <property type="protein sequence ID" value="MEK9515246.1"/>
    <property type="molecule type" value="Genomic_DNA"/>
</dbReference>
<proteinExistence type="predicted"/>
<dbReference type="EC" id="2.1.1.-" evidence="1"/>